<keyword evidence="4" id="KW-1185">Reference proteome</keyword>
<name>A0ABY5D0W0_9ACTN</name>
<accession>A0ABY5D0W0</accession>
<organism evidence="3 4">
    <name type="scientific">Nocardiopsis exhalans</name>
    <dbReference type="NCBI Taxonomy" id="163604"/>
    <lineage>
        <taxon>Bacteria</taxon>
        <taxon>Bacillati</taxon>
        <taxon>Actinomycetota</taxon>
        <taxon>Actinomycetes</taxon>
        <taxon>Streptosporangiales</taxon>
        <taxon>Nocardiopsidaceae</taxon>
        <taxon>Nocardiopsis</taxon>
    </lineage>
</organism>
<feature type="region of interest" description="Disordered" evidence="1">
    <location>
        <begin position="1"/>
        <end position="22"/>
    </location>
</feature>
<feature type="transmembrane region" description="Helical" evidence="2">
    <location>
        <begin position="57"/>
        <end position="82"/>
    </location>
</feature>
<evidence type="ECO:0000256" key="1">
    <source>
        <dbReference type="SAM" id="MobiDB-lite"/>
    </source>
</evidence>
<gene>
    <name evidence="3" type="ORF">NE857_18445</name>
</gene>
<dbReference type="RefSeq" id="WP_254416906.1">
    <property type="nucleotide sequence ID" value="NZ_BAAAJB010000074.1"/>
</dbReference>
<reference evidence="3" key="1">
    <citation type="submission" date="2022-06" db="EMBL/GenBank/DDBJ databases">
        <authorList>
            <person name="Ping M."/>
        </authorList>
    </citation>
    <scope>NUCLEOTIDE SEQUENCE</scope>
    <source>
        <strain evidence="3">JCM11759T</strain>
    </source>
</reference>
<evidence type="ECO:0000256" key="2">
    <source>
        <dbReference type="SAM" id="Phobius"/>
    </source>
</evidence>
<evidence type="ECO:0000313" key="4">
    <source>
        <dbReference type="Proteomes" id="UP001055940"/>
    </source>
</evidence>
<protein>
    <submittedName>
        <fullName evidence="3">LapA family protein</fullName>
    </submittedName>
</protein>
<dbReference type="Proteomes" id="UP001055940">
    <property type="component" value="Chromosome"/>
</dbReference>
<keyword evidence="2" id="KW-0812">Transmembrane</keyword>
<evidence type="ECO:0000313" key="3">
    <source>
        <dbReference type="EMBL" id="USY17331.1"/>
    </source>
</evidence>
<keyword evidence="2" id="KW-0472">Membrane</keyword>
<dbReference type="EMBL" id="CP099837">
    <property type="protein sequence ID" value="USY17331.1"/>
    <property type="molecule type" value="Genomic_DNA"/>
</dbReference>
<sequence>MAAPTPQEETAAGDGRSAKGFSVGSVPPRVWVGLALLVAAVVFVAQNRDATEIQLLFISLTAPLWGTLTASVCVGLVIGLLLRPSERRKRKGPKR</sequence>
<proteinExistence type="predicted"/>
<keyword evidence="2" id="KW-1133">Transmembrane helix</keyword>
<feature type="transmembrane region" description="Helical" evidence="2">
    <location>
        <begin position="26"/>
        <end position="45"/>
    </location>
</feature>